<protein>
    <submittedName>
        <fullName evidence="3">Putative repeat protein (TIGR01451 family)/gliding motility-associated-like protein</fullName>
    </submittedName>
</protein>
<accession>A0A327WWU8</accession>
<evidence type="ECO:0000313" key="4">
    <source>
        <dbReference type="Proteomes" id="UP000248790"/>
    </source>
</evidence>
<sequence>MLCSVGVAFAQSPNLYIRAKIDNARPALNDVVSYTLVVGNDGGGTATDVVVNDALSAGAQYSAHTVLRGANSFTPATGDWHIGSIATGDSAVLELKAKVVERGVWFNTAEVIASQGTDPNSVPNNQDVSEDDLALTCFSVPLHWYPGDEYTVAIPIPLTNVQWTRNGQTQFSADQAIATGSTIVIKSPGNYSFSGILGSCPVGGCCAIEVIPGPDCQLSLTAVASPACEASPLVLNATPQGGSEPYQYVWTGPNGFNKTGQSQTIPVATVADAGVYTVMVTDANNCTAVASTTVLVGTLPTAVCNSPVCEGETIQLSATSGGASYQWYGPNGFTSSLQSPTIPNATTAHAGSYTVVITGVTTCSGTAITTLTVLPKPIIQAVVSPSACVGGNFSLSATVTGASQPYQYVWTGPDGFYETGQTVAVNNAQLTHAGSYTLTVFSSNGCSSTAVTAPVTVSACACNPIASALSSSICAGETVNLIAPSGFTRYTWRGPNNFSSIAQNPVISSAQVTQSGTYTLTVSGPNCTGTATIDITIHSLPVAQASSATVCSGTTASVQLSASGGSSYVWVGPNGFNSNQSTPVIPNATAANTGSYTVVVTNASGCTATATTLVTVGSCQVPPMCNLVGEVTSSVPAVCPGGSAVLTASATGAVGDVSYTWSGPGLSSTNGSSVTAGNLTATTTFTVTIADSGAGNCSITRTVTVQVSPQPVVTLVATSDPGSCTDSETGSITLGSLSANQPYQISYSGNNQAAITETFNADDNGEIVLNALAAGSYSITVTTGSCSSDPILATLTTPETPERPQISVSPSVTTCLGETVTLTATGEEGAVFEWTGSGLSASTGAVVRVIPTVEGTQAYSVRQIVNGCTSEESLSVTITGVRCTTCTVEPPIISCNVTDICPGDAVELSASNCAGTVVWSTGATGQTLVVSPLVSTTYTAQCQLPNCLSAPSKPIVIRVSDPQPPVITADALTICVGGTVSLTATGCEGTVIWSTGETGSIITVSPEEATTYYANCRIHNCISAPSGSVTVRPGPLPTPYISSNTNTVCPGETATLTVSNCTGIPQWSTGETTASILVSPSQTTSYTVVCQQGSCVSPVSASQTITVDKPQPPMVDISADVVCLGGSVQLTAMGCSGTVIWSNGATGASVSVSPTSNTTYRASCKVGNCTSDLSQPLSVTVVNPAAPIIKSDKTMICAGDNVTLTAEGCAGGQVIWSTGATGNAITVMPGATTTYTAQCREFNCTSVASNAIAVNVTNSSAPTPTLTASATAICAGEPVTLTASGCGTGTVVWSTGATGNSLVVNPGQTTEYYAACKMSAECNSAPAKVTVRVNTPPTPTIRVCKCTDGHICPGDEIQLTVTGCSGVPLWSNGATSTSILVSPVHTTAYTVVCQNSFCTSSPSEAYTVVVDMPTPPVVWASKTEIEPGETVTLSATGCVGGQIIWSTGATGSSIDVNPTTTTSYYAHCKINGCLSDPTPITIKIKGECDVPAPTVTASTTVVCYGGSATLTATGCANGTIIWSNGETGTSISIGNMTGNRPYTAICKVSDTCESTASAPISVSVIMLNPPTIAADNKVLCPGEATRLTAVGCAGTVIWSTGATGNSIDIQPTTTTDYWATCTLSDCVSERSPLSTVSVGTPVSPTITASSTTVCFGQAVTLTAAGCPDGNVIWSNNQVGVQIIITPALSATYSAVCCTSNACKSGKSNDLVVTVRPKVSKPVAVNVTNACPLTTADLTKAVSGSVSIPESVFEFYTSATLDPAQKVSNPNAVTAGTYYVVEKTATGCYSLPSQVLVTIIDCNDVTLCTTNPATASAGADATICAAKEYKLNGTIGGAATSAVWTSSGTGTFDNAALLNAIYTPSLADVEAGFVTLTFTTNDPDGDGPCQAAQDAMQLTIEGLKVQPTIGAVNTVLCHGDSVVLQALPDGYNYLWSTLATTQSIVVKTSGTYSVQLVDNNGCTSVASEAVTIQINESIESPVVPMMARNACPEHTVNLTQLIESNPVTAGGVFEFHIGDKPDSPVVMRPDSVGHGVFYAFERTSSGCYSEPSMIDVAIFDCNTDTCRTDLYVTYTVDKPNARPGEIVTFDVKLGNNGKCAATHSDIRIILPPGLELVSPGNLVVDAHGHLGAWVTVLPEHNEVSYQYTARVLTQGPIVNLVEITYLDQVDPELSNNKATVTIGDSTGAHPMAVGVAKSLKGVVQREETLFEFTYDIAVTNYSDQDATQVQVTDDVQSVFDPHVIESVSVVIDSASTLRLNTDYSGWVGHTQLLTTESLVKAGATEHMLLKVNVRTHPDGSLTTTFLNQAYLLAQVNGDTVDDASTNGRNADPDNDGNPKNNNEPTPARFDSNPPSQIGVALAVANVEVQPDSSYNVTYKVTVRNYGTTDLTQVQLADSLIAGFDEPVSYRVVSPPVVGAGSTLTPNPEFAGSGLSSLLDAANSRLAVGASDTVQVMVNIKPNSVIGLFYTQVVGTAIHADTVVTDLSNNGFNPAPFGSVPTGIRFDLPPSLLGVAKSVSKLEDLGAGVYNVTYTIKVANLGSQDLKQVQVVDNLTETFGNDVLIGPDKPKLVADAGLIVDTTYTGQGMLTNLLVDSLSTLPKGTVRNIHLTVRVDVRNSSSEVYQNLAIAKAVTLDGNTMLSDTSTKGSNVDPDNDLDPRNNSIPTDVTLRGTPLDSHIGVAMAVKDTARQADGSYNVTYQIIVKNYGSKDFTDVQVSSKLVDVFNSTTGASYKLLDKPASSGGSQLLVNTNYDGDADSHLLMPESKLAAGRSDTLLLPLNIKTDGRTTPYLHTAYAQAVVGSDTLYDTSTDGFEPDLNGNSNPTEIDESVATPLILNGKGDEVIIPEGFSPNGDNINDRFIIRNTGGATVSLEVFNRWGHTVYRNHDYKNDWDGTTNTGVRVGSNSKGLPEGTYFYIVELSDGRKFIRFMTINR</sequence>
<organism evidence="3 4">
    <name type="scientific">Larkinella arboricola</name>
    <dbReference type="NCBI Taxonomy" id="643671"/>
    <lineage>
        <taxon>Bacteria</taxon>
        <taxon>Pseudomonadati</taxon>
        <taxon>Bacteroidota</taxon>
        <taxon>Cytophagia</taxon>
        <taxon>Cytophagales</taxon>
        <taxon>Spirosomataceae</taxon>
        <taxon>Larkinella</taxon>
    </lineage>
</organism>
<dbReference type="InterPro" id="IPR036179">
    <property type="entry name" value="Ig-like_dom_sf"/>
</dbReference>
<dbReference type="PROSITE" id="PS50835">
    <property type="entry name" value="IG_LIKE"/>
    <property type="match status" value="1"/>
</dbReference>
<evidence type="ECO:0000256" key="1">
    <source>
        <dbReference type="SAM" id="MobiDB-lite"/>
    </source>
</evidence>
<dbReference type="SUPFAM" id="SSF48726">
    <property type="entry name" value="Immunoglobulin"/>
    <property type="match status" value="1"/>
</dbReference>
<dbReference type="InterPro" id="IPR051172">
    <property type="entry name" value="Chlamydia_OmcB"/>
</dbReference>
<dbReference type="InterPro" id="IPR007110">
    <property type="entry name" value="Ig-like_dom"/>
</dbReference>
<reference evidence="3 4" key="1">
    <citation type="submission" date="2018-06" db="EMBL/GenBank/DDBJ databases">
        <title>Genomic Encyclopedia of Archaeal and Bacterial Type Strains, Phase II (KMG-II): from individual species to whole genera.</title>
        <authorList>
            <person name="Goeker M."/>
        </authorList>
    </citation>
    <scope>NUCLEOTIDE SEQUENCE [LARGE SCALE GENOMIC DNA]</scope>
    <source>
        <strain evidence="3 4">DSM 21851</strain>
    </source>
</reference>
<dbReference type="PANTHER" id="PTHR34819">
    <property type="entry name" value="LARGE CYSTEINE-RICH PERIPLASMIC PROTEIN OMCB"/>
    <property type="match status" value="1"/>
</dbReference>
<dbReference type="NCBIfam" id="TIGR04131">
    <property type="entry name" value="Bac_Flav_CTERM"/>
    <property type="match status" value="1"/>
</dbReference>
<dbReference type="InterPro" id="IPR013783">
    <property type="entry name" value="Ig-like_fold"/>
</dbReference>
<dbReference type="PANTHER" id="PTHR34819:SF3">
    <property type="entry name" value="CELL SURFACE PROTEIN"/>
    <property type="match status" value="1"/>
</dbReference>
<feature type="compositionally biased region" description="Low complexity" evidence="1">
    <location>
        <begin position="2334"/>
        <end position="2343"/>
    </location>
</feature>
<evidence type="ECO:0000313" key="3">
    <source>
        <dbReference type="EMBL" id="RAJ95915.1"/>
    </source>
</evidence>
<dbReference type="InterPro" id="IPR022409">
    <property type="entry name" value="PKD/Chitinase_dom"/>
</dbReference>
<dbReference type="SMART" id="SM00409">
    <property type="entry name" value="IG"/>
    <property type="match status" value="5"/>
</dbReference>
<dbReference type="EMBL" id="QLMC01000004">
    <property type="protein sequence ID" value="RAJ95915.1"/>
    <property type="molecule type" value="Genomic_DNA"/>
</dbReference>
<comment type="caution">
    <text evidence="3">The sequence shown here is derived from an EMBL/GenBank/DDBJ whole genome shotgun (WGS) entry which is preliminary data.</text>
</comment>
<dbReference type="Pfam" id="PF13585">
    <property type="entry name" value="CHU_C"/>
    <property type="match status" value="1"/>
</dbReference>
<dbReference type="InterPro" id="IPR003599">
    <property type="entry name" value="Ig_sub"/>
</dbReference>
<dbReference type="InterPro" id="IPR001434">
    <property type="entry name" value="OmcB-like_DUF11"/>
</dbReference>
<name>A0A327WWU8_LARAB</name>
<proteinExistence type="predicted"/>
<dbReference type="Pfam" id="PF01345">
    <property type="entry name" value="DUF11"/>
    <property type="match status" value="2"/>
</dbReference>
<feature type="region of interest" description="Disordered" evidence="1">
    <location>
        <begin position="2643"/>
        <end position="2665"/>
    </location>
</feature>
<dbReference type="InterPro" id="IPR026341">
    <property type="entry name" value="T9SS_type_B"/>
</dbReference>
<dbReference type="NCBIfam" id="TIGR01451">
    <property type="entry name" value="B_ant_repeat"/>
    <property type="match status" value="2"/>
</dbReference>
<dbReference type="Proteomes" id="UP000248790">
    <property type="component" value="Unassembled WGS sequence"/>
</dbReference>
<evidence type="ECO:0000259" key="2">
    <source>
        <dbReference type="PROSITE" id="PS50835"/>
    </source>
</evidence>
<dbReference type="RefSeq" id="WP_170139388.1">
    <property type="nucleotide sequence ID" value="NZ_QLMC01000004.1"/>
</dbReference>
<gene>
    <name evidence="3" type="ORF">LX87_03665</name>
</gene>
<feature type="region of interest" description="Disordered" evidence="1">
    <location>
        <begin position="2320"/>
        <end position="2353"/>
    </location>
</feature>
<dbReference type="Gene3D" id="2.60.40.10">
    <property type="entry name" value="Immunoglobulins"/>
    <property type="match status" value="5"/>
</dbReference>
<keyword evidence="4" id="KW-1185">Reference proteome</keyword>
<dbReference type="SMART" id="SM00089">
    <property type="entry name" value="PKD"/>
    <property type="match status" value="7"/>
</dbReference>
<feature type="domain" description="Ig-like" evidence="2">
    <location>
        <begin position="622"/>
        <end position="708"/>
    </location>
</feature>
<dbReference type="InterPro" id="IPR047589">
    <property type="entry name" value="DUF11_rpt"/>
</dbReference>